<accession>T0KVV5</accession>
<keyword evidence="3" id="KW-0614">Plasmid</keyword>
<evidence type="ECO:0000259" key="2">
    <source>
        <dbReference type="Pfam" id="PF03432"/>
    </source>
</evidence>
<feature type="region of interest" description="Disordered" evidence="1">
    <location>
        <begin position="310"/>
        <end position="343"/>
    </location>
</feature>
<gene>
    <name evidence="3" type="ORF">C297_p00065</name>
</gene>
<feature type="compositionally biased region" description="Basic and acidic residues" evidence="1">
    <location>
        <begin position="323"/>
        <end position="343"/>
    </location>
</feature>
<feature type="region of interest" description="Disordered" evidence="1">
    <location>
        <begin position="248"/>
        <end position="268"/>
    </location>
</feature>
<proteinExistence type="predicted"/>
<dbReference type="Pfam" id="PF03432">
    <property type="entry name" value="Relaxase"/>
    <property type="match status" value="1"/>
</dbReference>
<organism evidence="3">
    <name type="scientific">Kingella kingae KKC2005004457</name>
    <dbReference type="NCBI Taxonomy" id="1229911"/>
    <lineage>
        <taxon>Bacteria</taxon>
        <taxon>Pseudomonadati</taxon>
        <taxon>Pseudomonadota</taxon>
        <taxon>Betaproteobacteria</taxon>
        <taxon>Neisseriales</taxon>
        <taxon>Neisseriaceae</taxon>
        <taxon>Kingella</taxon>
    </lineage>
</organism>
<name>T0KVV5_KINKI</name>
<geneLocation type="plasmid" evidence="3">
    <name>unnamed</name>
</geneLocation>
<reference evidence="3" key="1">
    <citation type="journal article" date="2013" name="Antimicrob. Agents Chemother.">
        <title>Characterization of TEM-1 beta-lactamase producing Kingella kingae clinical isolates.</title>
        <authorList>
            <person name="Banerjee A."/>
            <person name="Kaplan J.B."/>
            <person name="Soherwardy A."/>
            <person name="Nudell Y."/>
            <person name="Mackenzie G.A."/>
            <person name="Johnson S."/>
            <person name="Balashova N.V."/>
        </authorList>
    </citation>
    <scope>NUCLEOTIDE SEQUENCE</scope>
    <source>
        <strain evidence="3">KKC2005004457</strain>
        <plasmid evidence="3">unnamed</plasmid>
    </source>
</reference>
<dbReference type="EMBL" id="AMPT01000002">
    <property type="protein sequence ID" value="EQB59642.1"/>
    <property type="molecule type" value="Genomic_DNA"/>
</dbReference>
<comment type="caution">
    <text evidence="3">The sequence shown here is derived from an EMBL/GenBank/DDBJ whole genome shotgun (WGS) entry which is preliminary data.</text>
</comment>
<evidence type="ECO:0000256" key="1">
    <source>
        <dbReference type="SAM" id="MobiDB-lite"/>
    </source>
</evidence>
<dbReference type="AlphaFoldDB" id="T0KVV5"/>
<evidence type="ECO:0000313" key="3">
    <source>
        <dbReference type="EMBL" id="EQB59642.1"/>
    </source>
</evidence>
<feature type="domain" description="MobA/VirD2-like nuclease" evidence="2">
    <location>
        <begin position="88"/>
        <end position="210"/>
    </location>
</feature>
<dbReference type="InterPro" id="IPR005094">
    <property type="entry name" value="Endonuclease_MobA/VirD2"/>
</dbReference>
<protein>
    <submittedName>
        <fullName evidence="3">Nickase</fullName>
    </submittedName>
</protein>
<sequence>MSDFQTWGERLFYPDRMKKGKKGKEPNKVNLTSFTGNGKISSNELKNRLKGIVEKHPQVMVKITGGNHSKPLMKAHIDYISRNGSVDMESENGEIISGRLSQEEIQNRWGDDDLVREDGTSKFKQNYHIVFSMPEGTDKTAFSVATREAVYRLFGDNYQFFMAEHDDTDKPHIHVCVKAIGFDGKRLPTHKADLQEWREVYAQTLREYGIKAEATRRAVRGNLERSMPSKLRQMADHNPKAFSDYQKRETDKMKQGARSGRAYEEGRAVSTAKQTNAYVRKVYGKLIGELEKGNADDKQLAEGLKEFVSGMGQMKPRAEQVYQDEKKQIEKEKKKSQNKGIDR</sequence>